<dbReference type="EMBL" id="JAAALK010000283">
    <property type="protein sequence ID" value="KAG8071352.1"/>
    <property type="molecule type" value="Genomic_DNA"/>
</dbReference>
<protein>
    <submittedName>
        <fullName evidence="1">Uncharacterized protein</fullName>
    </submittedName>
</protein>
<evidence type="ECO:0000313" key="2">
    <source>
        <dbReference type="Proteomes" id="UP000729402"/>
    </source>
</evidence>
<proteinExistence type="predicted"/>
<keyword evidence="2" id="KW-1185">Reference proteome</keyword>
<sequence>MCKRSPPSRSLDLRLLPLRWLHNCTFLPTPEHRHRRSRAAAGERTVALVLCCSSATGRPARSAISFLRLSVPLGGSVSVGGLVNW</sequence>
<gene>
    <name evidence="1" type="ORF">GUJ93_ZPchr0006g43716</name>
</gene>
<dbReference type="AlphaFoldDB" id="A0A8J5SKT1"/>
<reference evidence="1" key="1">
    <citation type="journal article" date="2021" name="bioRxiv">
        <title>Whole Genome Assembly and Annotation of Northern Wild Rice, Zizania palustris L., Supports a Whole Genome Duplication in the Zizania Genus.</title>
        <authorList>
            <person name="Haas M."/>
            <person name="Kono T."/>
            <person name="Macchietto M."/>
            <person name="Millas R."/>
            <person name="McGilp L."/>
            <person name="Shao M."/>
            <person name="Duquette J."/>
            <person name="Hirsch C.N."/>
            <person name="Kimball J."/>
        </authorList>
    </citation>
    <scope>NUCLEOTIDE SEQUENCE</scope>
    <source>
        <tissue evidence="1">Fresh leaf tissue</tissue>
    </source>
</reference>
<reference evidence="1" key="2">
    <citation type="submission" date="2021-02" db="EMBL/GenBank/DDBJ databases">
        <authorList>
            <person name="Kimball J.A."/>
            <person name="Haas M.W."/>
            <person name="Macchietto M."/>
            <person name="Kono T."/>
            <person name="Duquette J."/>
            <person name="Shao M."/>
        </authorList>
    </citation>
    <scope>NUCLEOTIDE SEQUENCE</scope>
    <source>
        <tissue evidence="1">Fresh leaf tissue</tissue>
    </source>
</reference>
<accession>A0A8J5SKT1</accession>
<dbReference type="Proteomes" id="UP000729402">
    <property type="component" value="Unassembled WGS sequence"/>
</dbReference>
<comment type="caution">
    <text evidence="1">The sequence shown here is derived from an EMBL/GenBank/DDBJ whole genome shotgun (WGS) entry which is preliminary data.</text>
</comment>
<organism evidence="1 2">
    <name type="scientific">Zizania palustris</name>
    <name type="common">Northern wild rice</name>
    <dbReference type="NCBI Taxonomy" id="103762"/>
    <lineage>
        <taxon>Eukaryota</taxon>
        <taxon>Viridiplantae</taxon>
        <taxon>Streptophyta</taxon>
        <taxon>Embryophyta</taxon>
        <taxon>Tracheophyta</taxon>
        <taxon>Spermatophyta</taxon>
        <taxon>Magnoliopsida</taxon>
        <taxon>Liliopsida</taxon>
        <taxon>Poales</taxon>
        <taxon>Poaceae</taxon>
        <taxon>BOP clade</taxon>
        <taxon>Oryzoideae</taxon>
        <taxon>Oryzeae</taxon>
        <taxon>Zizaniinae</taxon>
        <taxon>Zizania</taxon>
    </lineage>
</organism>
<evidence type="ECO:0000313" key="1">
    <source>
        <dbReference type="EMBL" id="KAG8071352.1"/>
    </source>
</evidence>
<name>A0A8J5SKT1_ZIZPA</name>